<accession>A0A4U5JM26</accession>
<sequence>MNRKWCFMALLALSATAQAGTCESDFQAIGDPRNGMMFMGTVKKAGLGIGSALGQLQKMAADEGFEIGNESIVGDTGEVLFTRNRDVKKPIVYRAEANAAGEVSLGVKLARGQQMNPDEVRSKFCGMLNALAPGKQGDAIAAAARAKSGSGQIIDAEAPKLSAEIGRDIKKIMAGVNSKGVLGNLLIGSTDYATAGERNEAFAPVRAKYMGRRYRIDGQVYTTSKNTYGASVMQIAYLVTQTRGLLGIRDSSTYNSNNFEIQCTLAPDQAKLYLTLEEGDWVKLLGTVEYIDTEGMRLRDCRQAPG</sequence>
<protein>
    <submittedName>
        <fullName evidence="2">Uncharacterized protein</fullName>
    </submittedName>
</protein>
<dbReference type="AlphaFoldDB" id="A0A4U5JM26"/>
<keyword evidence="1" id="KW-0732">Signal</keyword>
<name>A0A4U5JM26_9GAMM</name>
<gene>
    <name evidence="2" type="ORF">FCE95_10760</name>
</gene>
<organism evidence="2 3">
    <name type="scientific">Luteimonas gilva</name>
    <dbReference type="NCBI Taxonomy" id="2572684"/>
    <lineage>
        <taxon>Bacteria</taxon>
        <taxon>Pseudomonadati</taxon>
        <taxon>Pseudomonadota</taxon>
        <taxon>Gammaproteobacteria</taxon>
        <taxon>Lysobacterales</taxon>
        <taxon>Lysobacteraceae</taxon>
        <taxon>Luteimonas</taxon>
    </lineage>
</organism>
<proteinExistence type="predicted"/>
<dbReference type="EMBL" id="SZUA01000002">
    <property type="protein sequence ID" value="TKR30584.1"/>
    <property type="molecule type" value="Genomic_DNA"/>
</dbReference>
<reference evidence="2 3" key="1">
    <citation type="submission" date="2019-04" db="EMBL/GenBank/DDBJ databases">
        <title>Reference strain of H23.</title>
        <authorList>
            <person name="Luo X."/>
        </authorList>
    </citation>
    <scope>NUCLEOTIDE SEQUENCE [LARGE SCALE GENOMIC DNA]</scope>
    <source>
        <strain evidence="2 3">H23</strain>
    </source>
</reference>
<evidence type="ECO:0000313" key="2">
    <source>
        <dbReference type="EMBL" id="TKR30584.1"/>
    </source>
</evidence>
<dbReference type="OrthoDB" id="6048855at2"/>
<evidence type="ECO:0000256" key="1">
    <source>
        <dbReference type="SAM" id="SignalP"/>
    </source>
</evidence>
<dbReference type="Proteomes" id="UP000308707">
    <property type="component" value="Unassembled WGS sequence"/>
</dbReference>
<dbReference type="RefSeq" id="WP_137267014.1">
    <property type="nucleotide sequence ID" value="NZ_SZUA01000002.1"/>
</dbReference>
<feature type="signal peptide" evidence="1">
    <location>
        <begin position="1"/>
        <end position="19"/>
    </location>
</feature>
<comment type="caution">
    <text evidence="2">The sequence shown here is derived from an EMBL/GenBank/DDBJ whole genome shotgun (WGS) entry which is preliminary data.</text>
</comment>
<feature type="chain" id="PRO_5020454169" evidence="1">
    <location>
        <begin position="20"/>
        <end position="306"/>
    </location>
</feature>
<keyword evidence="3" id="KW-1185">Reference proteome</keyword>
<evidence type="ECO:0000313" key="3">
    <source>
        <dbReference type="Proteomes" id="UP000308707"/>
    </source>
</evidence>